<keyword evidence="3" id="KW-1185">Reference proteome</keyword>
<dbReference type="Proteomes" id="UP000474159">
    <property type="component" value="Unassembled WGS sequence"/>
</dbReference>
<evidence type="ECO:0000313" key="3">
    <source>
        <dbReference type="Proteomes" id="UP000474159"/>
    </source>
</evidence>
<dbReference type="OrthoDB" id="7998648at2"/>
<feature type="region of interest" description="Disordered" evidence="1">
    <location>
        <begin position="72"/>
        <end position="92"/>
    </location>
</feature>
<evidence type="ECO:0000313" key="2">
    <source>
        <dbReference type="EMBL" id="KAB1078246.1"/>
    </source>
</evidence>
<gene>
    <name evidence="2" type="ORF">F6X53_15960</name>
</gene>
<dbReference type="AlphaFoldDB" id="A0A6L3T4Q6"/>
<name>A0A6L3T4Q6_9HYPH</name>
<comment type="caution">
    <text evidence="2">The sequence shown here is derived from an EMBL/GenBank/DDBJ whole genome shotgun (WGS) entry which is preliminary data.</text>
</comment>
<accession>A0A6L3T4Q6</accession>
<evidence type="ECO:0000256" key="1">
    <source>
        <dbReference type="SAM" id="MobiDB-lite"/>
    </source>
</evidence>
<proteinExistence type="predicted"/>
<protein>
    <submittedName>
        <fullName evidence="2">Uncharacterized protein</fullName>
    </submittedName>
</protein>
<organism evidence="2 3">
    <name type="scientific">Methylobacterium soli</name>
    <dbReference type="NCBI Taxonomy" id="553447"/>
    <lineage>
        <taxon>Bacteria</taxon>
        <taxon>Pseudomonadati</taxon>
        <taxon>Pseudomonadota</taxon>
        <taxon>Alphaproteobacteria</taxon>
        <taxon>Hyphomicrobiales</taxon>
        <taxon>Methylobacteriaceae</taxon>
        <taxon>Methylobacterium</taxon>
    </lineage>
</organism>
<dbReference type="EMBL" id="VZZK01000015">
    <property type="protein sequence ID" value="KAB1078246.1"/>
    <property type="molecule type" value="Genomic_DNA"/>
</dbReference>
<reference evidence="2 3" key="1">
    <citation type="submission" date="2019-09" db="EMBL/GenBank/DDBJ databases">
        <title>YIM 48816 draft genome.</title>
        <authorList>
            <person name="Jiang L."/>
        </authorList>
    </citation>
    <scope>NUCLEOTIDE SEQUENCE [LARGE SCALE GENOMIC DNA]</scope>
    <source>
        <strain evidence="2 3">YIM 48816</strain>
    </source>
</reference>
<sequence>MNEQPASDKRLSEVGRLATLLADRVLEAQIMSRPILDVQIRALLDAALVLEEHDMPLPPLLTQILHEVDEASEQGRPDAIQDRSEQGKASGFTRLLRSFRGES</sequence>
<feature type="compositionally biased region" description="Basic and acidic residues" evidence="1">
    <location>
        <begin position="72"/>
        <end position="86"/>
    </location>
</feature>
<dbReference type="RefSeq" id="WP_151001186.1">
    <property type="nucleotide sequence ID" value="NZ_BPQY01000483.1"/>
</dbReference>